<evidence type="ECO:0008006" key="2">
    <source>
        <dbReference type="Google" id="ProtNLM"/>
    </source>
</evidence>
<evidence type="ECO:0000313" key="1">
    <source>
        <dbReference type="EMBL" id="SVE54512.1"/>
    </source>
</evidence>
<proteinExistence type="predicted"/>
<name>A0A383ECA2_9ZZZZ</name>
<gene>
    <name evidence="1" type="ORF">METZ01_LOCUS507366</name>
</gene>
<sequence length="130" mass="15140">MPTDFENLNLVAWRVEQGIPDTNNPLLEPEMPWDAGGVFAHGTVLKDPIDNLWKAWQISASLATPFRPGTWRENRRITYLESSDGTTWYRPDLTLFPWQDHEHTNIIMDIWSSYASVNIDTSRNLPYEMF</sequence>
<organism evidence="1">
    <name type="scientific">marine metagenome</name>
    <dbReference type="NCBI Taxonomy" id="408172"/>
    <lineage>
        <taxon>unclassified sequences</taxon>
        <taxon>metagenomes</taxon>
        <taxon>ecological metagenomes</taxon>
    </lineage>
</organism>
<accession>A0A383ECA2</accession>
<reference evidence="1" key="1">
    <citation type="submission" date="2018-05" db="EMBL/GenBank/DDBJ databases">
        <authorList>
            <person name="Lanie J.A."/>
            <person name="Ng W.-L."/>
            <person name="Kazmierczak K.M."/>
            <person name="Andrzejewski T.M."/>
            <person name="Davidsen T.M."/>
            <person name="Wayne K.J."/>
            <person name="Tettelin H."/>
            <person name="Glass J.I."/>
            <person name="Rusch D."/>
            <person name="Podicherti R."/>
            <person name="Tsui H.-C.T."/>
            <person name="Winkler M.E."/>
        </authorList>
    </citation>
    <scope>NUCLEOTIDE SEQUENCE</scope>
</reference>
<dbReference type="AlphaFoldDB" id="A0A383ECA2"/>
<protein>
    <recommendedName>
        <fullName evidence="2">Sialidase domain-containing protein</fullName>
    </recommendedName>
</protein>
<feature type="non-terminal residue" evidence="1">
    <location>
        <position position="130"/>
    </location>
</feature>
<dbReference type="EMBL" id="UINC01224753">
    <property type="protein sequence ID" value="SVE54512.1"/>
    <property type="molecule type" value="Genomic_DNA"/>
</dbReference>